<comment type="caution">
    <text evidence="7">The sequence shown here is derived from an EMBL/GenBank/DDBJ whole genome shotgun (WGS) entry which is preliminary data.</text>
</comment>
<dbReference type="InterPro" id="IPR017871">
    <property type="entry name" value="ABC_transporter-like_CS"/>
</dbReference>
<dbReference type="PROSITE" id="PS50893">
    <property type="entry name" value="ABC_TRANSPORTER_2"/>
    <property type="match status" value="1"/>
</dbReference>
<dbReference type="Proteomes" id="UP001161406">
    <property type="component" value="Unassembled WGS sequence"/>
</dbReference>
<dbReference type="InterPro" id="IPR003593">
    <property type="entry name" value="AAA+_ATPase"/>
</dbReference>
<organism evidence="7 8">
    <name type="scientific">Devosia yakushimensis</name>
    <dbReference type="NCBI Taxonomy" id="470028"/>
    <lineage>
        <taxon>Bacteria</taxon>
        <taxon>Pseudomonadati</taxon>
        <taxon>Pseudomonadota</taxon>
        <taxon>Alphaproteobacteria</taxon>
        <taxon>Hyphomicrobiales</taxon>
        <taxon>Devosiaceae</taxon>
        <taxon>Devosia</taxon>
    </lineage>
</organism>
<dbReference type="SUPFAM" id="SSF52540">
    <property type="entry name" value="P-loop containing nucleoside triphosphate hydrolases"/>
    <property type="match status" value="1"/>
</dbReference>
<keyword evidence="2" id="KW-0813">Transport</keyword>
<dbReference type="SMART" id="SM00382">
    <property type="entry name" value="AAA"/>
    <property type="match status" value="1"/>
</dbReference>
<dbReference type="InterPro" id="IPR050319">
    <property type="entry name" value="ABC_transp_ATP-bind"/>
</dbReference>
<keyword evidence="8" id="KW-1185">Reference proteome</keyword>
<dbReference type="Gene3D" id="3.40.50.300">
    <property type="entry name" value="P-loop containing nucleotide triphosphate hydrolases"/>
    <property type="match status" value="1"/>
</dbReference>
<sequence length="291" mass="31590">MSEAPKGIVATNLVRAYSSGRRLCGKADAFRAVDGVSLTIAPGETLGIVGESGSGKSTLGRMIAGIETPTSGAVTFWDEHYAGVGTPQWRRQRRHVQVVFQNPAAVVDPRWSIHAQVREALTTHEQLAPSEADDRTQAMLAMVGLGTMGKRLPHQLSGGQLQRAVIARALVLNPRLVVCDEAVSALDVSVQAQIINMLLELREKLNLSLMFISHDLSVVRHISHRVGVMHAGKLLEIGDSTTLFDNPRHDYTRRLLAAIPADSPRQRRQRDMKAFGGRGAAAAQPEHPVQS</sequence>
<dbReference type="EMBL" id="BSNG01000001">
    <property type="protein sequence ID" value="GLQ10607.1"/>
    <property type="molecule type" value="Genomic_DNA"/>
</dbReference>
<name>A0ABQ5UEU8_9HYPH</name>
<dbReference type="PANTHER" id="PTHR43776">
    <property type="entry name" value="TRANSPORT ATP-BINDING PROTEIN"/>
    <property type="match status" value="1"/>
</dbReference>
<evidence type="ECO:0000259" key="6">
    <source>
        <dbReference type="PROSITE" id="PS50893"/>
    </source>
</evidence>
<dbReference type="InterPro" id="IPR027417">
    <property type="entry name" value="P-loop_NTPase"/>
</dbReference>
<evidence type="ECO:0000256" key="1">
    <source>
        <dbReference type="ARBA" id="ARBA00005417"/>
    </source>
</evidence>
<dbReference type="GO" id="GO:0005524">
    <property type="term" value="F:ATP binding"/>
    <property type="evidence" value="ECO:0007669"/>
    <property type="project" value="UniProtKB-KW"/>
</dbReference>
<reference evidence="7" key="2">
    <citation type="submission" date="2023-01" db="EMBL/GenBank/DDBJ databases">
        <title>Draft genome sequence of Devosia yakushimensis strain NBRC 103855.</title>
        <authorList>
            <person name="Sun Q."/>
            <person name="Mori K."/>
        </authorList>
    </citation>
    <scope>NUCLEOTIDE SEQUENCE</scope>
    <source>
        <strain evidence="7">NBRC 103855</strain>
    </source>
</reference>
<dbReference type="Pfam" id="PF00005">
    <property type="entry name" value="ABC_tran"/>
    <property type="match status" value="1"/>
</dbReference>
<evidence type="ECO:0000256" key="4">
    <source>
        <dbReference type="ARBA" id="ARBA00022840"/>
    </source>
</evidence>
<evidence type="ECO:0000313" key="7">
    <source>
        <dbReference type="EMBL" id="GLQ10607.1"/>
    </source>
</evidence>
<feature type="domain" description="ABC transporter" evidence="6">
    <location>
        <begin position="8"/>
        <end position="256"/>
    </location>
</feature>
<dbReference type="RefSeq" id="WP_284391332.1">
    <property type="nucleotide sequence ID" value="NZ_BSNG01000001.1"/>
</dbReference>
<keyword evidence="3" id="KW-0547">Nucleotide-binding</keyword>
<dbReference type="InterPro" id="IPR003439">
    <property type="entry name" value="ABC_transporter-like_ATP-bd"/>
</dbReference>
<accession>A0ABQ5UEU8</accession>
<evidence type="ECO:0000256" key="5">
    <source>
        <dbReference type="SAM" id="MobiDB-lite"/>
    </source>
</evidence>
<gene>
    <name evidence="7" type="ORF">GCM10007913_25390</name>
</gene>
<protein>
    <submittedName>
        <fullName evidence="7">ABC transporter ATP-binding protein</fullName>
    </submittedName>
</protein>
<evidence type="ECO:0000256" key="2">
    <source>
        <dbReference type="ARBA" id="ARBA00022448"/>
    </source>
</evidence>
<feature type="region of interest" description="Disordered" evidence="5">
    <location>
        <begin position="262"/>
        <end position="291"/>
    </location>
</feature>
<comment type="similarity">
    <text evidence="1">Belongs to the ABC transporter superfamily.</text>
</comment>
<dbReference type="PANTHER" id="PTHR43776:SF7">
    <property type="entry name" value="D,D-DIPEPTIDE TRANSPORT ATP-BINDING PROTEIN DDPF-RELATED"/>
    <property type="match status" value="1"/>
</dbReference>
<dbReference type="PROSITE" id="PS00211">
    <property type="entry name" value="ABC_TRANSPORTER_1"/>
    <property type="match status" value="1"/>
</dbReference>
<evidence type="ECO:0000256" key="3">
    <source>
        <dbReference type="ARBA" id="ARBA00022741"/>
    </source>
</evidence>
<reference evidence="7" key="1">
    <citation type="journal article" date="2014" name="Int. J. Syst. Evol. Microbiol.">
        <title>Complete genome of a new Firmicutes species belonging to the dominant human colonic microbiota ('Ruminococcus bicirculans') reveals two chromosomes and a selective capacity to utilize plant glucans.</title>
        <authorList>
            <consortium name="NISC Comparative Sequencing Program"/>
            <person name="Wegmann U."/>
            <person name="Louis P."/>
            <person name="Goesmann A."/>
            <person name="Henrissat B."/>
            <person name="Duncan S.H."/>
            <person name="Flint H.J."/>
        </authorList>
    </citation>
    <scope>NUCLEOTIDE SEQUENCE</scope>
    <source>
        <strain evidence="7">NBRC 103855</strain>
    </source>
</reference>
<evidence type="ECO:0000313" key="8">
    <source>
        <dbReference type="Proteomes" id="UP001161406"/>
    </source>
</evidence>
<proteinExistence type="inferred from homology"/>
<dbReference type="CDD" id="cd03257">
    <property type="entry name" value="ABC_NikE_OppD_transporters"/>
    <property type="match status" value="1"/>
</dbReference>
<keyword evidence="4 7" id="KW-0067">ATP-binding</keyword>